<evidence type="ECO:0000313" key="9">
    <source>
        <dbReference type="Proteomes" id="UP000031189"/>
    </source>
</evidence>
<dbReference type="GO" id="GO:0005737">
    <property type="term" value="C:cytoplasm"/>
    <property type="evidence" value="ECO:0007669"/>
    <property type="project" value="UniProtKB-SubCell"/>
</dbReference>
<keyword evidence="2" id="KW-0963">Cytoplasm</keyword>
<dbReference type="AlphaFoldDB" id="A0A0B3VWB8"/>
<reference evidence="8 9" key="1">
    <citation type="submission" date="2014-12" db="EMBL/GenBank/DDBJ databases">
        <title>Draft genome sequence of Terrisporobacter sp. 08-306576, isolated from the blood culture of a bacteremia patient.</title>
        <authorList>
            <person name="Lund L.C."/>
            <person name="Sydenham T.V."/>
            <person name="Hogh S.V."/>
            <person name="Skov M.N."/>
            <person name="Kemp M."/>
            <person name="Justesen U.S."/>
        </authorList>
    </citation>
    <scope>NUCLEOTIDE SEQUENCE [LARGE SCALE GENOMIC DNA]</scope>
    <source>
        <strain evidence="8 9">08-306576</strain>
    </source>
</reference>
<gene>
    <name evidence="8" type="ORF">QX51_11000</name>
</gene>
<dbReference type="EMBL" id="JWHR01000099">
    <property type="protein sequence ID" value="KHS56889.1"/>
    <property type="molecule type" value="Genomic_DNA"/>
</dbReference>
<evidence type="ECO:0000256" key="4">
    <source>
        <dbReference type="ARBA" id="ARBA00022803"/>
    </source>
</evidence>
<evidence type="ECO:0000256" key="5">
    <source>
        <dbReference type="ARBA" id="ARBA00038253"/>
    </source>
</evidence>
<dbReference type="SMART" id="SM00530">
    <property type="entry name" value="HTH_XRE"/>
    <property type="match status" value="1"/>
</dbReference>
<dbReference type="SUPFAM" id="SSF48452">
    <property type="entry name" value="TPR-like"/>
    <property type="match status" value="3"/>
</dbReference>
<comment type="similarity">
    <text evidence="5">Belongs to the Rap family.</text>
</comment>
<dbReference type="InterPro" id="IPR001387">
    <property type="entry name" value="Cro/C1-type_HTH"/>
</dbReference>
<sequence>MNILSLGEKIKKLRKEQNMTLKELAGDRITAAQISHIERDKSHTSYELLEYLADKLGVSVDYLLETKEMQSKKITDNLILKSEVYIKCDDLEKAEEQINEIIDICKKYKLTENYGKCNKLLAEINCKREDYSFAVYYYEKALYYFIKNEDKDEIYNSYVNIGNIYMLDEFYKGALTHFMFAKEVLDESNIEDADIYKELYSKISECYMKLNQPQKALDFMEKIDRMDNEDCIKEEVGILVLKAKNLLSVGKYAESKECFNKALEIIEKEENKSRLAKVYLTMSEIYSEMGDMDKYLEYSQKVYDLTKRDENQYMMESLFNMIESYVTRGQYDMAQKYCKLALVSSIKNKDKYYEYKSLKFYADMYKNKNEVENSIDYLNKCIEIANGLKDEKILAGLYIELGKLYSSISKEKELECYQRGVVMYKELNII</sequence>
<dbReference type="Pfam" id="PF13424">
    <property type="entry name" value="TPR_12"/>
    <property type="match status" value="1"/>
</dbReference>
<dbReference type="CDD" id="cd00093">
    <property type="entry name" value="HTH_XRE"/>
    <property type="match status" value="1"/>
</dbReference>
<dbReference type="Gene3D" id="1.10.260.40">
    <property type="entry name" value="lambda repressor-like DNA-binding domains"/>
    <property type="match status" value="1"/>
</dbReference>
<dbReference type="InterPro" id="IPR051476">
    <property type="entry name" value="Bac_ResReg_Asp_Phosphatase"/>
</dbReference>
<dbReference type="SUPFAM" id="SSF47413">
    <property type="entry name" value="lambda repressor-like DNA-binding domains"/>
    <property type="match status" value="1"/>
</dbReference>
<dbReference type="SMART" id="SM00028">
    <property type="entry name" value="TPR"/>
    <property type="match status" value="7"/>
</dbReference>
<dbReference type="OrthoDB" id="2986817at2"/>
<feature type="repeat" description="TPR" evidence="6">
    <location>
        <begin position="276"/>
        <end position="309"/>
    </location>
</feature>
<accession>A0A0B3VWB8</accession>
<dbReference type="PROSITE" id="PS50005">
    <property type="entry name" value="TPR"/>
    <property type="match status" value="1"/>
</dbReference>
<evidence type="ECO:0000256" key="1">
    <source>
        <dbReference type="ARBA" id="ARBA00004496"/>
    </source>
</evidence>
<proteinExistence type="inferred from homology"/>
<dbReference type="PANTHER" id="PTHR46630:SF1">
    <property type="entry name" value="TETRATRICOPEPTIDE REPEAT PROTEIN 29"/>
    <property type="match status" value="1"/>
</dbReference>
<dbReference type="PANTHER" id="PTHR46630">
    <property type="entry name" value="TETRATRICOPEPTIDE REPEAT PROTEIN 29"/>
    <property type="match status" value="1"/>
</dbReference>
<dbReference type="STRING" id="1577792.QX51_11000"/>
<comment type="subcellular location">
    <subcellularLocation>
        <location evidence="1">Cytoplasm</location>
    </subcellularLocation>
</comment>
<evidence type="ECO:0000259" key="7">
    <source>
        <dbReference type="PROSITE" id="PS50943"/>
    </source>
</evidence>
<evidence type="ECO:0000313" key="8">
    <source>
        <dbReference type="EMBL" id="KHS56889.1"/>
    </source>
</evidence>
<protein>
    <submittedName>
        <fullName evidence="8">Transcriptional regulator</fullName>
    </submittedName>
</protein>
<evidence type="ECO:0000256" key="2">
    <source>
        <dbReference type="ARBA" id="ARBA00022490"/>
    </source>
</evidence>
<keyword evidence="4 6" id="KW-0802">TPR repeat</keyword>
<dbReference type="InterPro" id="IPR010982">
    <property type="entry name" value="Lambda_DNA-bd_dom_sf"/>
</dbReference>
<dbReference type="PROSITE" id="PS50943">
    <property type="entry name" value="HTH_CROC1"/>
    <property type="match status" value="1"/>
</dbReference>
<dbReference type="InterPro" id="IPR019734">
    <property type="entry name" value="TPR_rpt"/>
</dbReference>
<keyword evidence="3" id="KW-0677">Repeat</keyword>
<keyword evidence="9" id="KW-1185">Reference proteome</keyword>
<dbReference type="Proteomes" id="UP000031189">
    <property type="component" value="Unassembled WGS sequence"/>
</dbReference>
<dbReference type="Pfam" id="PF13181">
    <property type="entry name" value="TPR_8"/>
    <property type="match status" value="2"/>
</dbReference>
<dbReference type="Gene3D" id="1.25.40.10">
    <property type="entry name" value="Tetratricopeptide repeat domain"/>
    <property type="match status" value="2"/>
</dbReference>
<dbReference type="InterPro" id="IPR011990">
    <property type="entry name" value="TPR-like_helical_dom_sf"/>
</dbReference>
<dbReference type="RefSeq" id="WP_039679965.1">
    <property type="nucleotide sequence ID" value="NZ_JWHR01000099.1"/>
</dbReference>
<dbReference type="GO" id="GO:0003677">
    <property type="term" value="F:DNA binding"/>
    <property type="evidence" value="ECO:0007669"/>
    <property type="project" value="InterPro"/>
</dbReference>
<comment type="caution">
    <text evidence="8">The sequence shown here is derived from an EMBL/GenBank/DDBJ whole genome shotgun (WGS) entry which is preliminary data.</text>
</comment>
<dbReference type="Pfam" id="PF01381">
    <property type="entry name" value="HTH_3"/>
    <property type="match status" value="1"/>
</dbReference>
<name>A0A0B3VWB8_9FIRM</name>
<evidence type="ECO:0000256" key="6">
    <source>
        <dbReference type="PROSITE-ProRule" id="PRU00339"/>
    </source>
</evidence>
<feature type="domain" description="HTH cro/C1-type" evidence="7">
    <location>
        <begin position="10"/>
        <end position="63"/>
    </location>
</feature>
<organism evidence="8 9">
    <name type="scientific">Terrisporobacter othiniensis</name>
    <dbReference type="NCBI Taxonomy" id="1577792"/>
    <lineage>
        <taxon>Bacteria</taxon>
        <taxon>Bacillati</taxon>
        <taxon>Bacillota</taxon>
        <taxon>Clostridia</taxon>
        <taxon>Peptostreptococcales</taxon>
        <taxon>Peptostreptococcaceae</taxon>
        <taxon>Terrisporobacter</taxon>
    </lineage>
</organism>
<evidence type="ECO:0000256" key="3">
    <source>
        <dbReference type="ARBA" id="ARBA00022737"/>
    </source>
</evidence>